<dbReference type="Proteomes" id="UP001056610">
    <property type="component" value="Chromosome"/>
</dbReference>
<proteinExistence type="predicted"/>
<accession>A0ABY4QN04</accession>
<gene>
    <name evidence="1" type="ORF">M5I08_03960</name>
</gene>
<name>A0ABY4QN04_9MYCO</name>
<protein>
    <submittedName>
        <fullName evidence="1">Uncharacterized protein</fullName>
    </submittedName>
</protein>
<evidence type="ECO:0000313" key="1">
    <source>
        <dbReference type="EMBL" id="UQX11632.1"/>
    </source>
</evidence>
<dbReference type="EMBL" id="CP097320">
    <property type="protein sequence ID" value="UQX11632.1"/>
    <property type="molecule type" value="Genomic_DNA"/>
</dbReference>
<evidence type="ECO:0000313" key="2">
    <source>
        <dbReference type="Proteomes" id="UP001056610"/>
    </source>
</evidence>
<keyword evidence="2" id="KW-1185">Reference proteome</keyword>
<sequence length="50" mass="5733">MAYLDLVVDGRIDLPPKLTRIFRVDRWRDAFLAIASHGECSAARVAFDQR</sequence>
<dbReference type="RefSeq" id="WP_249763106.1">
    <property type="nucleotide sequence ID" value="NZ_CP097320.1"/>
</dbReference>
<reference evidence="1" key="1">
    <citation type="submission" date="2022-05" db="EMBL/GenBank/DDBJ databases">
        <title>A methanotrophic Mycobacterium dominates a cave microbial ecosystem.</title>
        <authorList>
            <person name="Van Spanning R.J.M."/>
            <person name="Guan Q."/>
            <person name="Melkonian C."/>
            <person name="Gallant J."/>
            <person name="Polerecky L."/>
            <person name="Flot J.-F."/>
            <person name="Brandt B.W."/>
            <person name="Braster M."/>
            <person name="Iturbe Espinoza P."/>
            <person name="Aerts J."/>
            <person name="Meima-Franke M."/>
            <person name="Piersma S.R."/>
            <person name="Bunduc C."/>
            <person name="Ummels R."/>
            <person name="Pain A."/>
            <person name="Fleming E.J."/>
            <person name="van der Wel N."/>
            <person name="Gherman V.D."/>
            <person name="Sarbu S.M."/>
            <person name="Bodelier P.L.E."/>
            <person name="Bitter W."/>
        </authorList>
    </citation>
    <scope>NUCLEOTIDE SEQUENCE</scope>
    <source>
        <strain evidence="1">Sulfur Cave</strain>
    </source>
</reference>
<organism evidence="1 2">
    <name type="scientific">Candidatus Mycobacterium methanotrophicum</name>
    <dbReference type="NCBI Taxonomy" id="2943498"/>
    <lineage>
        <taxon>Bacteria</taxon>
        <taxon>Bacillati</taxon>
        <taxon>Actinomycetota</taxon>
        <taxon>Actinomycetes</taxon>
        <taxon>Mycobacteriales</taxon>
        <taxon>Mycobacteriaceae</taxon>
        <taxon>Mycobacterium</taxon>
    </lineage>
</organism>